<gene>
    <name evidence="2" type="ORF">CAMGR0001_2299</name>
</gene>
<evidence type="ECO:0000256" key="1">
    <source>
        <dbReference type="SAM" id="Phobius"/>
    </source>
</evidence>
<protein>
    <submittedName>
        <fullName evidence="2">Uncharacterized protein</fullName>
    </submittedName>
</protein>
<proteinExistence type="predicted"/>
<keyword evidence="1" id="KW-0812">Transmembrane</keyword>
<comment type="caution">
    <text evidence="2">The sequence shown here is derived from an EMBL/GenBank/DDBJ whole genome shotgun (WGS) entry which is preliminary data.</text>
</comment>
<keyword evidence="3" id="KW-1185">Reference proteome</keyword>
<keyword evidence="1" id="KW-0472">Membrane</keyword>
<dbReference type="AlphaFoldDB" id="C8PHA5"/>
<feature type="transmembrane region" description="Helical" evidence="1">
    <location>
        <begin position="12"/>
        <end position="31"/>
    </location>
</feature>
<organism evidence="2 3">
    <name type="scientific">Campylobacter gracilis RM3268</name>
    <dbReference type="NCBI Taxonomy" id="553220"/>
    <lineage>
        <taxon>Bacteria</taxon>
        <taxon>Pseudomonadati</taxon>
        <taxon>Campylobacterota</taxon>
        <taxon>Epsilonproteobacteria</taxon>
        <taxon>Campylobacterales</taxon>
        <taxon>Campylobacteraceae</taxon>
        <taxon>Campylobacter</taxon>
    </lineage>
</organism>
<dbReference type="EMBL" id="ACYG01000022">
    <property type="protein sequence ID" value="EEV17926.1"/>
    <property type="molecule type" value="Genomic_DNA"/>
</dbReference>
<keyword evidence="1" id="KW-1133">Transmembrane helix</keyword>
<evidence type="ECO:0000313" key="2">
    <source>
        <dbReference type="EMBL" id="EEV17926.1"/>
    </source>
</evidence>
<sequence>MRSKILKFSGRISSAAAFVLVYGQILHIYSIEFHPNSANFIPRYGKI</sequence>
<reference evidence="2 3" key="1">
    <citation type="submission" date="2009-07" db="EMBL/GenBank/DDBJ databases">
        <authorList>
            <person name="Madupu R."/>
            <person name="Sebastian Y."/>
            <person name="Durkin A.S."/>
            <person name="Torralba M."/>
            <person name="Methe B."/>
            <person name="Sutton G.G."/>
            <person name="Strausberg R.L."/>
            <person name="Nelson K.E."/>
        </authorList>
    </citation>
    <scope>NUCLEOTIDE SEQUENCE [LARGE SCALE GENOMIC DNA]</scope>
    <source>
        <strain evidence="2 3">RM3268</strain>
    </source>
</reference>
<name>C8PHA5_9BACT</name>
<accession>C8PHA5</accession>
<dbReference type="Proteomes" id="UP000005709">
    <property type="component" value="Unassembled WGS sequence"/>
</dbReference>
<evidence type="ECO:0000313" key="3">
    <source>
        <dbReference type="Proteomes" id="UP000005709"/>
    </source>
</evidence>